<keyword evidence="5 7" id="KW-0460">Magnesium</keyword>
<protein>
    <submittedName>
        <fullName evidence="12">Phospho-sugar mutase</fullName>
    </submittedName>
</protein>
<comment type="cofactor">
    <cofactor evidence="1">
        <name>Mg(2+)</name>
        <dbReference type="ChEBI" id="CHEBI:18420"/>
    </cofactor>
</comment>
<dbReference type="PRINTS" id="PR00509">
    <property type="entry name" value="PGMPMM"/>
</dbReference>
<evidence type="ECO:0000259" key="11">
    <source>
        <dbReference type="Pfam" id="PF02880"/>
    </source>
</evidence>
<proteinExistence type="inferred from homology"/>
<dbReference type="OrthoDB" id="9806956at2"/>
<reference evidence="12 13" key="1">
    <citation type="submission" date="2019-03" db="EMBL/GenBank/DDBJ databases">
        <title>Draft genome sequences of novel Actinobacteria.</title>
        <authorList>
            <person name="Sahin N."/>
            <person name="Ay H."/>
            <person name="Saygin H."/>
        </authorList>
    </citation>
    <scope>NUCLEOTIDE SEQUENCE [LARGE SCALE GENOMIC DNA]</scope>
    <source>
        <strain evidence="12 13">JCM 13523</strain>
    </source>
</reference>
<dbReference type="SUPFAM" id="SSF53738">
    <property type="entry name" value="Phosphoglucomutase, first 3 domains"/>
    <property type="match status" value="3"/>
</dbReference>
<dbReference type="PANTHER" id="PTHR45745:SF1">
    <property type="entry name" value="PHOSPHOGLUCOMUTASE 2B-RELATED"/>
    <property type="match status" value="1"/>
</dbReference>
<sequence>MTDELRAAAEAWLSEDPDPDTRAELQALLEAGDTVELADRFSGTLEFGTAGLRGAVGAGPNRMNRVVVIRAAAGLAAYLKANGLTDGPVLIGYDARHKSDVFAQDTAAVVRGAGLDAVLLDRHTPTPVIAFGIRHLKAVAGVVVTASHNPPQDNGYKVYLGDGSQIVPPADIEIAAAIAAVGPLESVPRGGDWQTIGDELLNAYLARIAELVPADAPRELNVAYTPLHGVGRLLAEAAVARAGFAVPAVVASQADPDPDFPTVHFPNPEEPGAIDAALELAREINADIAVANDPDADRCAVAVPGPEGWRMLRGDELGALLGEFLLSSRPDGVAACSIVSSSLLGKIAAAYDVRYVETLTGFKWIGRVPELVFGYEEALGYCVDPTAVKDKDGVSTLVRVLEMAARAKAEGRTLLDLLDDLANKYGLHATDQLSVRVEDLSLIQTAMANLRATPPTTLGTHSVVQVDDLAQGSAALPPTDGLRYTLSEGARVVVRPSGTEPKLKCYLEVVIPVQDGDVASARTAAAEDLAGIKQALSTVLGL</sequence>
<evidence type="ECO:0000259" key="10">
    <source>
        <dbReference type="Pfam" id="PF02879"/>
    </source>
</evidence>
<gene>
    <name evidence="12" type="ORF">E1263_10905</name>
</gene>
<dbReference type="SUPFAM" id="SSF55957">
    <property type="entry name" value="Phosphoglucomutase, C-terminal domain"/>
    <property type="match status" value="1"/>
</dbReference>
<dbReference type="EMBL" id="SMKX01000024">
    <property type="protein sequence ID" value="TDD60430.1"/>
    <property type="molecule type" value="Genomic_DNA"/>
</dbReference>
<dbReference type="InterPro" id="IPR016066">
    <property type="entry name" value="A-D-PHexomutase_CS"/>
</dbReference>
<feature type="domain" description="Alpha-D-phosphohexomutase C-terminal" evidence="8">
    <location>
        <begin position="465"/>
        <end position="509"/>
    </location>
</feature>
<keyword evidence="3" id="KW-0597">Phosphoprotein</keyword>
<dbReference type="InterPro" id="IPR005843">
    <property type="entry name" value="A-D-PHexomutase_C"/>
</dbReference>
<evidence type="ECO:0000256" key="3">
    <source>
        <dbReference type="ARBA" id="ARBA00022553"/>
    </source>
</evidence>
<evidence type="ECO:0000256" key="7">
    <source>
        <dbReference type="RuleBase" id="RU004326"/>
    </source>
</evidence>
<accession>A0A4R4ZQ74</accession>
<dbReference type="Gene3D" id="3.30.310.50">
    <property type="entry name" value="Alpha-D-phosphohexomutase, C-terminal domain"/>
    <property type="match status" value="1"/>
</dbReference>
<feature type="domain" description="Alpha-D-phosphohexomutase alpha/beta/alpha" evidence="10">
    <location>
        <begin position="203"/>
        <end position="302"/>
    </location>
</feature>
<evidence type="ECO:0000259" key="8">
    <source>
        <dbReference type="Pfam" id="PF00408"/>
    </source>
</evidence>
<dbReference type="Pfam" id="PF02879">
    <property type="entry name" value="PGM_PMM_II"/>
    <property type="match status" value="1"/>
</dbReference>
<dbReference type="Pfam" id="PF02878">
    <property type="entry name" value="PGM_PMM_I"/>
    <property type="match status" value="1"/>
</dbReference>
<dbReference type="AlphaFoldDB" id="A0A4R4ZQ74"/>
<feature type="domain" description="Alpha-D-phosphohexomutase alpha/beta/alpha" evidence="11">
    <location>
        <begin position="314"/>
        <end position="425"/>
    </location>
</feature>
<dbReference type="PANTHER" id="PTHR45745">
    <property type="entry name" value="PHOSPHOMANNOMUTASE 45A"/>
    <property type="match status" value="1"/>
</dbReference>
<dbReference type="RefSeq" id="WP_132167112.1">
    <property type="nucleotide sequence ID" value="NZ_SMKX01000024.1"/>
</dbReference>
<dbReference type="PROSITE" id="PS00710">
    <property type="entry name" value="PGM_PMM"/>
    <property type="match status" value="1"/>
</dbReference>
<comment type="similarity">
    <text evidence="2 7">Belongs to the phosphohexose mutase family.</text>
</comment>
<dbReference type="InterPro" id="IPR005844">
    <property type="entry name" value="A-D-PHexomutase_a/b/a-I"/>
</dbReference>
<dbReference type="InterPro" id="IPR005846">
    <property type="entry name" value="A-D-PHexomutase_a/b/a-III"/>
</dbReference>
<keyword evidence="13" id="KW-1185">Reference proteome</keyword>
<evidence type="ECO:0000256" key="6">
    <source>
        <dbReference type="ARBA" id="ARBA00023235"/>
    </source>
</evidence>
<dbReference type="Pfam" id="PF00408">
    <property type="entry name" value="PGM_PMM_IV"/>
    <property type="match status" value="1"/>
</dbReference>
<feature type="domain" description="Alpha-D-phosphohexomutase alpha/beta/alpha" evidence="9">
    <location>
        <begin position="46"/>
        <end position="180"/>
    </location>
</feature>
<organism evidence="12 13">
    <name type="scientific">Kribbella antibiotica</name>
    <dbReference type="NCBI Taxonomy" id="190195"/>
    <lineage>
        <taxon>Bacteria</taxon>
        <taxon>Bacillati</taxon>
        <taxon>Actinomycetota</taxon>
        <taxon>Actinomycetes</taxon>
        <taxon>Propionibacteriales</taxon>
        <taxon>Kribbellaceae</taxon>
        <taxon>Kribbella</taxon>
    </lineage>
</organism>
<keyword evidence="4 7" id="KW-0479">Metal-binding</keyword>
<name>A0A4R4ZQ74_9ACTN</name>
<evidence type="ECO:0000256" key="5">
    <source>
        <dbReference type="ARBA" id="ARBA00022842"/>
    </source>
</evidence>
<dbReference type="InterPro" id="IPR005845">
    <property type="entry name" value="A-D-PHexomutase_a/b/a-II"/>
</dbReference>
<evidence type="ECO:0000256" key="2">
    <source>
        <dbReference type="ARBA" id="ARBA00010231"/>
    </source>
</evidence>
<dbReference type="GO" id="GO:0005975">
    <property type="term" value="P:carbohydrate metabolic process"/>
    <property type="evidence" value="ECO:0007669"/>
    <property type="project" value="InterPro"/>
</dbReference>
<evidence type="ECO:0000259" key="9">
    <source>
        <dbReference type="Pfam" id="PF02878"/>
    </source>
</evidence>
<dbReference type="Proteomes" id="UP000295124">
    <property type="component" value="Unassembled WGS sequence"/>
</dbReference>
<evidence type="ECO:0000256" key="1">
    <source>
        <dbReference type="ARBA" id="ARBA00001946"/>
    </source>
</evidence>
<dbReference type="CDD" id="cd05799">
    <property type="entry name" value="PGM2"/>
    <property type="match status" value="1"/>
</dbReference>
<evidence type="ECO:0000256" key="4">
    <source>
        <dbReference type="ARBA" id="ARBA00022723"/>
    </source>
</evidence>
<dbReference type="InterPro" id="IPR016055">
    <property type="entry name" value="A-D-PHexomutase_a/b/a-I/II/III"/>
</dbReference>
<dbReference type="GO" id="GO:0008973">
    <property type="term" value="F:phosphopentomutase activity"/>
    <property type="evidence" value="ECO:0007669"/>
    <property type="project" value="TreeGrafter"/>
</dbReference>
<dbReference type="GO" id="GO:0006166">
    <property type="term" value="P:purine ribonucleoside salvage"/>
    <property type="evidence" value="ECO:0007669"/>
    <property type="project" value="TreeGrafter"/>
</dbReference>
<evidence type="ECO:0000313" key="13">
    <source>
        <dbReference type="Proteomes" id="UP000295124"/>
    </source>
</evidence>
<dbReference type="Pfam" id="PF02880">
    <property type="entry name" value="PGM_PMM_III"/>
    <property type="match status" value="1"/>
</dbReference>
<evidence type="ECO:0000313" key="12">
    <source>
        <dbReference type="EMBL" id="TDD60430.1"/>
    </source>
</evidence>
<dbReference type="Gene3D" id="3.40.120.10">
    <property type="entry name" value="Alpha-D-Glucose-1,6-Bisphosphate, subunit A, domain 3"/>
    <property type="match status" value="3"/>
</dbReference>
<keyword evidence="6" id="KW-0413">Isomerase</keyword>
<dbReference type="InterPro" id="IPR005841">
    <property type="entry name" value="Alpha-D-phosphohexomutase_SF"/>
</dbReference>
<comment type="caution">
    <text evidence="12">The sequence shown here is derived from an EMBL/GenBank/DDBJ whole genome shotgun (WGS) entry which is preliminary data.</text>
</comment>
<dbReference type="InterPro" id="IPR036900">
    <property type="entry name" value="A-D-PHexomutase_C_sf"/>
</dbReference>
<dbReference type="GO" id="GO:0000287">
    <property type="term" value="F:magnesium ion binding"/>
    <property type="evidence" value="ECO:0007669"/>
    <property type="project" value="InterPro"/>
</dbReference>